<evidence type="ECO:0000256" key="2">
    <source>
        <dbReference type="ARBA" id="ARBA00023186"/>
    </source>
</evidence>
<name>A0A2R6PMY8_9APHY</name>
<dbReference type="Proteomes" id="UP000186601">
    <property type="component" value="Unassembled WGS sequence"/>
</dbReference>
<evidence type="ECO:0000313" key="6">
    <source>
        <dbReference type="Proteomes" id="UP000186601"/>
    </source>
</evidence>
<dbReference type="PANTHER" id="PTHR33620">
    <property type="entry name" value="UREASE ACCESSORY PROTEIN F"/>
    <property type="match status" value="1"/>
</dbReference>
<sequence>MESHIERALRMSDRVVRLPPKALEFDDLQPLLATMNGAFVASAGLESYVTHGFFSAIATSEAEGRKKDDKLGYTIDFVRDSISTYARSALPFVSDAYQVVQTQLIASPPQHLQGGDAVENALHDLKALDELYEVMTLNHVARRASKSQGVALLSLYTKGFSKPSVLRATNGESDTSSSPGNEETRRVSRVDTLFNKLKLAVRREDTHGHLPVCWGVLTAALGLSLGALISSSRL</sequence>
<reference evidence="5 6" key="1">
    <citation type="submission" date="2018-02" db="EMBL/GenBank/DDBJ databases">
        <title>Genome sequence of the basidiomycete white-rot fungus Phlebia centrifuga.</title>
        <authorList>
            <person name="Granchi Z."/>
            <person name="Peng M."/>
            <person name="de Vries R.P."/>
            <person name="Hilden K."/>
            <person name="Makela M.R."/>
            <person name="Grigoriev I."/>
            <person name="Riley R."/>
        </authorList>
    </citation>
    <scope>NUCLEOTIDE SEQUENCE [LARGE SCALE GENOMIC DNA]</scope>
    <source>
        <strain evidence="5 6">FBCC195</strain>
    </source>
</reference>
<keyword evidence="6" id="KW-1185">Reference proteome</keyword>
<accession>A0A2R6PMY8</accession>
<evidence type="ECO:0000256" key="1">
    <source>
        <dbReference type="ARBA" id="ARBA00022988"/>
    </source>
</evidence>
<dbReference type="GO" id="GO:0016151">
    <property type="term" value="F:nickel cation binding"/>
    <property type="evidence" value="ECO:0007669"/>
    <property type="project" value="InterPro"/>
</dbReference>
<feature type="compositionally biased region" description="Polar residues" evidence="4">
    <location>
        <begin position="170"/>
        <end position="181"/>
    </location>
</feature>
<keyword evidence="2" id="KW-0143">Chaperone</keyword>
<evidence type="ECO:0000256" key="4">
    <source>
        <dbReference type="SAM" id="MobiDB-lite"/>
    </source>
</evidence>
<dbReference type="OrthoDB" id="2550922at2759"/>
<dbReference type="Gene3D" id="1.10.4190.10">
    <property type="entry name" value="Urease accessory protein UreF"/>
    <property type="match status" value="1"/>
</dbReference>
<gene>
    <name evidence="5" type="ORF">PHLCEN_2v4677</name>
</gene>
<dbReference type="EMBL" id="MLYV02000468">
    <property type="protein sequence ID" value="PSR93782.1"/>
    <property type="molecule type" value="Genomic_DNA"/>
</dbReference>
<dbReference type="InterPro" id="IPR002639">
    <property type="entry name" value="UreF"/>
</dbReference>
<organism evidence="5 6">
    <name type="scientific">Hermanssonia centrifuga</name>
    <dbReference type="NCBI Taxonomy" id="98765"/>
    <lineage>
        <taxon>Eukaryota</taxon>
        <taxon>Fungi</taxon>
        <taxon>Dikarya</taxon>
        <taxon>Basidiomycota</taxon>
        <taxon>Agaricomycotina</taxon>
        <taxon>Agaricomycetes</taxon>
        <taxon>Polyporales</taxon>
        <taxon>Meruliaceae</taxon>
        <taxon>Hermanssonia</taxon>
    </lineage>
</organism>
<dbReference type="Pfam" id="PF01730">
    <property type="entry name" value="UreF"/>
    <property type="match status" value="1"/>
</dbReference>
<keyword evidence="1" id="KW-0996">Nickel insertion</keyword>
<protein>
    <submittedName>
        <fullName evidence="5">Uncharacterized protein</fullName>
    </submittedName>
</protein>
<evidence type="ECO:0000313" key="5">
    <source>
        <dbReference type="EMBL" id="PSR93782.1"/>
    </source>
</evidence>
<dbReference type="InterPro" id="IPR038277">
    <property type="entry name" value="UreF_sf"/>
</dbReference>
<feature type="region of interest" description="Disordered" evidence="4">
    <location>
        <begin position="166"/>
        <end position="187"/>
    </location>
</feature>
<dbReference type="PANTHER" id="PTHR33620:SF1">
    <property type="entry name" value="UREASE ACCESSORY PROTEIN F"/>
    <property type="match status" value="1"/>
</dbReference>
<dbReference type="STRING" id="98765.A0A2R6PMY8"/>
<evidence type="ECO:0000256" key="3">
    <source>
        <dbReference type="ARBA" id="ARBA00046339"/>
    </source>
</evidence>
<comment type="caution">
    <text evidence="5">The sequence shown here is derived from an EMBL/GenBank/DDBJ whole genome shotgun (WGS) entry which is preliminary data.</text>
</comment>
<proteinExistence type="inferred from homology"/>
<comment type="similarity">
    <text evidence="3">Belongs to the UreF family.</text>
</comment>
<dbReference type="AlphaFoldDB" id="A0A2R6PMY8"/>